<dbReference type="KEGG" id="mas:Mahau_2194"/>
<dbReference type="EMBL" id="CP002360">
    <property type="protein sequence ID" value="AEE97366.1"/>
    <property type="molecule type" value="Genomic_DNA"/>
</dbReference>
<gene>
    <name evidence="7" type="ordered locus">Mahau_2194</name>
</gene>
<dbReference type="InterPro" id="IPR013525">
    <property type="entry name" value="ABC2_TM"/>
</dbReference>
<dbReference type="Proteomes" id="UP000008457">
    <property type="component" value="Chromosome"/>
</dbReference>
<feature type="domain" description="ABC-2 type transporter transmembrane" evidence="6">
    <location>
        <begin position="19"/>
        <end position="376"/>
    </location>
</feature>
<evidence type="ECO:0000313" key="8">
    <source>
        <dbReference type="Proteomes" id="UP000008457"/>
    </source>
</evidence>
<sequence length="388" mass="42320">MKRTWIVFAKEMKDAFRDRRTLIFSILLPALIFPILMTFMNNTISNVTEEATENITIAYIGEDSQLKAYLDSLPNVTIMDSQDPEADLDDSKVSVIVEVKDGFDEAIASGAKGDVTLKYDESKAKSSMAASVIRESINAFGTQLARQRLQAKGIDPEFIEPLNIASVNVAKAQGTGAIIMSFLLPMFLLLYPATGAMATAIDQGAGEKERGTLEPLLATQVSRTALAMGKWLSTSAASIIGTIAFMAGFVVAVIYNPTMFGEGFTATPSAVVAITVLGIMMAFIYSAAMLAMSVFARNIKEASTYLSPFVIVAMIPAYATMYTDIKTVPTWQYNVPLLNVILIVKEALLDSINWGHFAITMLWLIALTVLFLAMVVRMFNNESVVFRS</sequence>
<feature type="transmembrane region" description="Helical" evidence="5">
    <location>
        <begin position="21"/>
        <end position="40"/>
    </location>
</feature>
<reference evidence="8" key="1">
    <citation type="submission" date="2010-11" db="EMBL/GenBank/DDBJ databases">
        <title>The complete genome of Mahella australiensis DSM 15567.</title>
        <authorList>
            <consortium name="US DOE Joint Genome Institute (JGI-PGF)"/>
            <person name="Lucas S."/>
            <person name="Copeland A."/>
            <person name="Lapidus A."/>
            <person name="Bruce D."/>
            <person name="Goodwin L."/>
            <person name="Pitluck S."/>
            <person name="Kyrpides N."/>
            <person name="Mavromatis K."/>
            <person name="Pagani I."/>
            <person name="Ivanova N."/>
            <person name="Teshima H."/>
            <person name="Brettin T."/>
            <person name="Detter J.C."/>
            <person name="Han C."/>
            <person name="Tapia R."/>
            <person name="Land M."/>
            <person name="Hauser L."/>
            <person name="Markowitz V."/>
            <person name="Cheng J.-F."/>
            <person name="Hugenholtz P."/>
            <person name="Woyke T."/>
            <person name="Wu D."/>
            <person name="Spring S."/>
            <person name="Pukall R."/>
            <person name="Steenblock K."/>
            <person name="Schneider S."/>
            <person name="Klenk H.-P."/>
            <person name="Eisen J.A."/>
        </authorList>
    </citation>
    <scope>NUCLEOTIDE SEQUENCE [LARGE SCALE GENOMIC DNA]</scope>
    <source>
        <strain evidence="8">DSM 15567 / CIP 107919 / 50-1 BON</strain>
    </source>
</reference>
<dbReference type="eggNOG" id="COG1668">
    <property type="taxonomic scope" value="Bacteria"/>
</dbReference>
<reference evidence="7 8" key="2">
    <citation type="journal article" date="2011" name="Stand. Genomic Sci.">
        <title>Complete genome sequence of Mahella australiensis type strain (50-1 BON).</title>
        <authorList>
            <person name="Sikorski J."/>
            <person name="Teshima H."/>
            <person name="Nolan M."/>
            <person name="Lucas S."/>
            <person name="Hammon N."/>
            <person name="Deshpande S."/>
            <person name="Cheng J.F."/>
            <person name="Pitluck S."/>
            <person name="Liolios K."/>
            <person name="Pagani I."/>
            <person name="Ivanova N."/>
            <person name="Huntemann M."/>
            <person name="Mavromatis K."/>
            <person name="Ovchinikova G."/>
            <person name="Pati A."/>
            <person name="Tapia R."/>
            <person name="Han C."/>
            <person name="Goodwin L."/>
            <person name="Chen A."/>
            <person name="Palaniappan K."/>
            <person name="Land M."/>
            <person name="Hauser L."/>
            <person name="Ngatchou-Djao O.D."/>
            <person name="Rohde M."/>
            <person name="Pukall R."/>
            <person name="Spring S."/>
            <person name="Abt B."/>
            <person name="Goker M."/>
            <person name="Detter J.C."/>
            <person name="Woyke T."/>
            <person name="Bristow J."/>
            <person name="Markowitz V."/>
            <person name="Hugenholtz P."/>
            <person name="Eisen J.A."/>
            <person name="Kyrpides N.C."/>
            <person name="Klenk H.P."/>
            <person name="Lapidus A."/>
        </authorList>
    </citation>
    <scope>NUCLEOTIDE SEQUENCE [LARGE SCALE GENOMIC DNA]</scope>
    <source>
        <strain evidence="8">DSM 15567 / CIP 107919 / 50-1 BON</strain>
    </source>
</reference>
<dbReference type="RefSeq" id="WP_013781793.1">
    <property type="nucleotide sequence ID" value="NC_015520.1"/>
</dbReference>
<feature type="transmembrane region" description="Helical" evidence="5">
    <location>
        <begin position="231"/>
        <end position="255"/>
    </location>
</feature>
<evidence type="ECO:0000256" key="3">
    <source>
        <dbReference type="ARBA" id="ARBA00022989"/>
    </source>
</evidence>
<comment type="subcellular location">
    <subcellularLocation>
        <location evidence="1">Membrane</location>
        <topology evidence="1">Multi-pass membrane protein</topology>
    </subcellularLocation>
</comment>
<feature type="transmembrane region" description="Helical" evidence="5">
    <location>
        <begin position="302"/>
        <end position="319"/>
    </location>
</feature>
<dbReference type="PANTHER" id="PTHR43471:SF3">
    <property type="entry name" value="ABC TRANSPORTER PERMEASE PROTEIN NATB"/>
    <property type="match status" value="1"/>
</dbReference>
<evidence type="ECO:0000256" key="4">
    <source>
        <dbReference type="ARBA" id="ARBA00023136"/>
    </source>
</evidence>
<dbReference type="GO" id="GO:0140359">
    <property type="term" value="F:ABC-type transporter activity"/>
    <property type="evidence" value="ECO:0007669"/>
    <property type="project" value="InterPro"/>
</dbReference>
<name>F4A3B1_MAHA5</name>
<dbReference type="STRING" id="697281.Mahau_2194"/>
<evidence type="ECO:0000256" key="2">
    <source>
        <dbReference type="ARBA" id="ARBA00022692"/>
    </source>
</evidence>
<keyword evidence="2 5" id="KW-0812">Transmembrane</keyword>
<dbReference type="HOGENOM" id="CLU_022118_1_0_9"/>
<evidence type="ECO:0000256" key="1">
    <source>
        <dbReference type="ARBA" id="ARBA00004141"/>
    </source>
</evidence>
<organism evidence="7 8">
    <name type="scientific">Mahella australiensis (strain DSM 15567 / CIP 107919 / 50-1 BON)</name>
    <dbReference type="NCBI Taxonomy" id="697281"/>
    <lineage>
        <taxon>Bacteria</taxon>
        <taxon>Bacillati</taxon>
        <taxon>Bacillota</taxon>
        <taxon>Clostridia</taxon>
        <taxon>Thermoanaerobacterales</taxon>
        <taxon>Thermoanaerobacterales Family IV. Incertae Sedis</taxon>
        <taxon>Mahella</taxon>
    </lineage>
</organism>
<dbReference type="Gene3D" id="3.40.1710.10">
    <property type="entry name" value="abc type-2 transporter like domain"/>
    <property type="match status" value="1"/>
</dbReference>
<keyword evidence="3 5" id="KW-1133">Transmembrane helix</keyword>
<proteinExistence type="predicted"/>
<dbReference type="PANTHER" id="PTHR43471">
    <property type="entry name" value="ABC TRANSPORTER PERMEASE"/>
    <property type="match status" value="1"/>
</dbReference>
<accession>F4A3B1</accession>
<dbReference type="AlphaFoldDB" id="F4A3B1"/>
<evidence type="ECO:0000256" key="5">
    <source>
        <dbReference type="SAM" id="Phobius"/>
    </source>
</evidence>
<evidence type="ECO:0000313" key="7">
    <source>
        <dbReference type="EMBL" id="AEE97366.1"/>
    </source>
</evidence>
<dbReference type="OrthoDB" id="5486437at2"/>
<dbReference type="GO" id="GO:0016020">
    <property type="term" value="C:membrane"/>
    <property type="evidence" value="ECO:0007669"/>
    <property type="project" value="UniProtKB-SubCell"/>
</dbReference>
<feature type="transmembrane region" description="Helical" evidence="5">
    <location>
        <begin position="178"/>
        <end position="201"/>
    </location>
</feature>
<feature type="transmembrane region" description="Helical" evidence="5">
    <location>
        <begin position="361"/>
        <end position="379"/>
    </location>
</feature>
<dbReference type="Pfam" id="PF12698">
    <property type="entry name" value="ABC2_membrane_3"/>
    <property type="match status" value="1"/>
</dbReference>
<keyword evidence="4 5" id="KW-0472">Membrane</keyword>
<keyword evidence="8" id="KW-1185">Reference proteome</keyword>
<feature type="transmembrane region" description="Helical" evidence="5">
    <location>
        <begin position="270"/>
        <end position="295"/>
    </location>
</feature>
<protein>
    <submittedName>
        <fullName evidence="7">ABC-2 type transporter</fullName>
    </submittedName>
</protein>
<evidence type="ECO:0000259" key="6">
    <source>
        <dbReference type="Pfam" id="PF12698"/>
    </source>
</evidence>